<dbReference type="GO" id="GO:0003677">
    <property type="term" value="F:DNA binding"/>
    <property type="evidence" value="ECO:0007669"/>
    <property type="project" value="UniProtKB-KW"/>
</dbReference>
<feature type="region of interest" description="Disordered" evidence="3">
    <location>
        <begin position="52"/>
        <end position="76"/>
    </location>
</feature>
<dbReference type="EMBL" id="VFMN01000001">
    <property type="protein sequence ID" value="TQJ07591.1"/>
    <property type="molecule type" value="Genomic_DNA"/>
</dbReference>
<feature type="domain" description="Tyr recombinase" evidence="4">
    <location>
        <begin position="265"/>
        <end position="492"/>
    </location>
</feature>
<dbReference type="Gene3D" id="1.10.150.130">
    <property type="match status" value="1"/>
</dbReference>
<dbReference type="SUPFAM" id="SSF56349">
    <property type="entry name" value="DNA breaking-rejoining enzymes"/>
    <property type="match status" value="1"/>
</dbReference>
<keyword evidence="6" id="KW-1185">Reference proteome</keyword>
<feature type="compositionally biased region" description="Polar residues" evidence="3">
    <location>
        <begin position="9"/>
        <end position="19"/>
    </location>
</feature>
<dbReference type="Proteomes" id="UP000317893">
    <property type="component" value="Unassembled WGS sequence"/>
</dbReference>
<dbReference type="InterPro" id="IPR013762">
    <property type="entry name" value="Integrase-like_cat_sf"/>
</dbReference>
<evidence type="ECO:0000256" key="3">
    <source>
        <dbReference type="SAM" id="MobiDB-lite"/>
    </source>
</evidence>
<evidence type="ECO:0000313" key="5">
    <source>
        <dbReference type="EMBL" id="TQJ07591.1"/>
    </source>
</evidence>
<protein>
    <recommendedName>
        <fullName evidence="4">Tyr recombinase domain-containing protein</fullName>
    </recommendedName>
</protein>
<evidence type="ECO:0000313" key="6">
    <source>
        <dbReference type="Proteomes" id="UP000317893"/>
    </source>
</evidence>
<feature type="region of interest" description="Disordered" evidence="3">
    <location>
        <begin position="1"/>
        <end position="38"/>
    </location>
</feature>
<dbReference type="Gene3D" id="1.10.443.10">
    <property type="entry name" value="Intergrase catalytic core"/>
    <property type="match status" value="1"/>
</dbReference>
<gene>
    <name evidence="5" type="ORF">FB458_0658</name>
</gene>
<name>A0A542DWX7_9MICO</name>
<evidence type="ECO:0000256" key="1">
    <source>
        <dbReference type="ARBA" id="ARBA00023125"/>
    </source>
</evidence>
<accession>A0A542DWX7</accession>
<keyword evidence="1" id="KW-0238">DNA-binding</keyword>
<dbReference type="InterPro" id="IPR011010">
    <property type="entry name" value="DNA_brk_join_enz"/>
</dbReference>
<evidence type="ECO:0000256" key="2">
    <source>
        <dbReference type="ARBA" id="ARBA00023172"/>
    </source>
</evidence>
<dbReference type="InterPro" id="IPR010998">
    <property type="entry name" value="Integrase_recombinase_N"/>
</dbReference>
<comment type="caution">
    <text evidence="5">The sequence shown here is derived from an EMBL/GenBank/DDBJ whole genome shotgun (WGS) entry which is preliminary data.</text>
</comment>
<evidence type="ECO:0000259" key="4">
    <source>
        <dbReference type="PROSITE" id="PS51898"/>
    </source>
</evidence>
<dbReference type="RefSeq" id="WP_141846732.1">
    <property type="nucleotide sequence ID" value="NZ_BAAAPR010000008.1"/>
</dbReference>
<dbReference type="InterPro" id="IPR002104">
    <property type="entry name" value="Integrase_catalytic"/>
</dbReference>
<dbReference type="GO" id="GO:0006310">
    <property type="term" value="P:DNA recombination"/>
    <property type="evidence" value="ECO:0007669"/>
    <property type="project" value="UniProtKB-KW"/>
</dbReference>
<dbReference type="PROSITE" id="PS51898">
    <property type="entry name" value="TYR_RECOMBINASE"/>
    <property type="match status" value="1"/>
</dbReference>
<keyword evidence="2" id="KW-0233">DNA recombination</keyword>
<proteinExistence type="predicted"/>
<feature type="compositionally biased region" description="Polar residues" evidence="3">
    <location>
        <begin position="26"/>
        <end position="36"/>
    </location>
</feature>
<dbReference type="AlphaFoldDB" id="A0A542DWX7"/>
<sequence length="727" mass="80239">MSRPLTGSIRANASGTFTASLPADRGSTTRPQATFSTRREAQQWLRRAIEARTAGRAIPPANGHRSPGAGGSGTPFKSVAERWVQERYVEDGHGDIGRETQVRGYVNVIDSYLVDHHLSLEAITRQDARRMYQHLLKVPTARTTADFPTHENPDAVGTMDQGRALLAEAGRPCSTSTFKRARRTGRIKPVGRRGTANLYRFGDLFEPQAGLATSAPSDGARYAHSTLQDVRRTFRAVLAYAESEGIALQPQVRAAEIPKNTVPKTTTRAVTLEETGRVAARLHVVHQLVLWLLRLLGLLVSEAYGLLVEDVVDAGAGRPGILTVQSQGGRKFHRRGPDGARVTTDHVDETKADSWRILVVPAPLMDLIRVVIDVFHTDPAGHVHTKARLVPGLQADDTGGQSAFRNALTGAAAAEGLNMRLEDTKLRARQGMVTVAPTPQRMRQSFATALQANREVVENIRAYMGHRRGTEVIHQHYLLEDLEMKPQRDVAATMTEQIVTRLPDGLMVPTATSCTTGRQRALARRAAEVDAKLIDLGWFVEQIPDGDWLSVAQAAELRGVTTAQILDDIRNGRLESMKALRADQAGFRYLVDVKGLLRMADELGAGSSMRELAHELGEPYDKIRQYITRHPDLSCVARDGVRDHQMSDEVANHVRSYFLAQRALAERAIRMPDAAKQLSISVASVKTLIRHGQLQEDDRFHGGVQSVTRLSLEKYQARGRHRLRRGH</sequence>
<reference evidence="5 6" key="1">
    <citation type="submission" date="2019-06" db="EMBL/GenBank/DDBJ databases">
        <title>Sequencing the genomes of 1000 actinobacteria strains.</title>
        <authorList>
            <person name="Klenk H.-P."/>
        </authorList>
    </citation>
    <scope>NUCLEOTIDE SEQUENCE [LARGE SCALE GENOMIC DNA]</scope>
    <source>
        <strain evidence="5 6">DSM 18607</strain>
    </source>
</reference>
<dbReference type="GO" id="GO:0015074">
    <property type="term" value="P:DNA integration"/>
    <property type="evidence" value="ECO:0007669"/>
    <property type="project" value="InterPro"/>
</dbReference>
<organism evidence="5 6">
    <name type="scientific">Lapillicoccus jejuensis</name>
    <dbReference type="NCBI Taxonomy" id="402171"/>
    <lineage>
        <taxon>Bacteria</taxon>
        <taxon>Bacillati</taxon>
        <taxon>Actinomycetota</taxon>
        <taxon>Actinomycetes</taxon>
        <taxon>Micrococcales</taxon>
        <taxon>Intrasporangiaceae</taxon>
        <taxon>Lapillicoccus</taxon>
    </lineage>
</organism>
<dbReference type="OrthoDB" id="3751866at2"/>